<dbReference type="EMBL" id="KY684085">
    <property type="protein sequence ID" value="ARF09424.1"/>
    <property type="molecule type" value="Genomic_DNA"/>
</dbReference>
<organism evidence="2">
    <name type="scientific">Indivirus ILV1</name>
    <dbReference type="NCBI Taxonomy" id="1977633"/>
    <lineage>
        <taxon>Viruses</taxon>
        <taxon>Varidnaviria</taxon>
        <taxon>Bamfordvirae</taxon>
        <taxon>Nucleocytoviricota</taxon>
        <taxon>Megaviricetes</taxon>
        <taxon>Imitervirales</taxon>
        <taxon>Mimiviridae</taxon>
        <taxon>Klosneuvirinae</taxon>
        <taxon>Indivirus</taxon>
    </lineage>
</organism>
<proteinExistence type="predicted"/>
<reference evidence="2" key="1">
    <citation type="journal article" date="2017" name="Science">
        <title>Giant viruses with an expanded complement of translation system components.</title>
        <authorList>
            <person name="Schulz F."/>
            <person name="Yutin N."/>
            <person name="Ivanova N.N."/>
            <person name="Ortega D.R."/>
            <person name="Lee T.K."/>
            <person name="Vierheilig J."/>
            <person name="Daims H."/>
            <person name="Horn M."/>
            <person name="Wagner M."/>
            <person name="Jensen G.J."/>
            <person name="Kyrpides N.C."/>
            <person name="Koonin E.V."/>
            <person name="Woyke T."/>
        </authorList>
    </citation>
    <scope>NUCLEOTIDE SEQUENCE</scope>
    <source>
        <strain evidence="2">ILV1</strain>
    </source>
</reference>
<sequence>MYIDQIDDLIDKIIDDFYSKSVDKKDIMKYFEEPNFVKYQLEINKMWEKYIETIDKKSINAILKDESNTEKMIDYIKRYIAYYVLMMFAYFYTAKSDTYINNVIEFSKNQPSFNFKIANFFNAESNGTTIQYYSLIKHMADLINSDAVKFKQLMKHPSYNDAVTFLSNNNLDEEIIKSSFSFKSLGGNKHVQAHNIVKTILLMDLYFKHDKKIVHEFLDKKEVDSGEFIYIDIVVPETDYIDYNTIELSLSQKDIERGFASEIYDLLTQYDQSLFHKSVSHDEKINELLNRKLIIPIVEDFLLYHKDTERYEKNIPTQNQDTNTKKKDETRIKYIINKIDSAIELFSKNTKDNKKLEQNTEKIFYGPLSDRRAVLINNYEDIKIITKLQNQGRKAIENNEFYNDLLSYVQYPYVNFKDFKGYGFGIIPERTIDAIRSIDFELNSNKIIQSRVGHSERPINIIGFVIPSIAKDIKCFKKNELIDVRRIGVTKDKKISKISNGYTMSLKMIQRNITSYGKKYPYVYWLFDLDKDKVSQDIYDVAVKLNNSEYFKIVVSKLHDNIMSLVGNHLIEYFEKHKDTSTIQYFYKLIRKINSNIIVIPDNSKIYNELERLAYYEKIIKTKDKYDHKDDEFPGLIGDVIKLPIYNKPQPGKMQIIKLEKTIVKGTLPENEEIIESGAICQHHITWDNISALRTKNPNKFSELLFSFFQQYVDINYEGDYVCKSCGILINLKNYVTDGTYDDDGRFVSLNMTMQVNVEDIPGYEKYKSSIRNIEKLIDRVASISNIKTLTGTSTTIKNRIGKVVKDTIDLLLVHNSRLKDIYKERSQKISAYGINKDLTNLFVFELDNSIFVYSSKDKDTYKPIKRNNILLYLTFLIMLEISDSQLYFMTGDKACNYYFFTKYGITWFEGLYIRKNNQNTVTKITNYGVLCYIIFYISCMLTKYNLWQRELSPEGEVQQKKKFDPTVQKIIIHTLVDLINSIIEIYSTKKKNYIYDIVANRFFNKLSSTFQNEEILNRIKTIEERKIVTDGKKIKHLEVKVKAIPVPNEYEKNTYNESLSLLESKCKNPKYFITKRNLDEIIKYYNISSITNCDEGSFHKWSYTDNTLICSVCNVKITDIINVRYQEMDKISNNYKLIIAKKFCKTQKSGEACNKMNQKEIENIYDKYQKQKQEKEVKLQEKVDKDEEVTMSKSQKQKEFINKIKSEYGQAKRHKEDYYKFIDLFIDELEKNLGKDKQNLRYDTYIINHDHNGYPVTPFSIVNVNDKIIIKKNHPFFKTDVIYYRNFKLQIDVFYDAINKLLLGYKEKNKEYKYAKRTNVYMEVNYSVKSMIRQLCYPSNLINISERMENYKFIYKTPEERINNVISDISRERIQGLKKAITDFQKYIYQVSYKYEKQKVMDDEDPDIFLNNYKDKLTKLVLRQDKTYKFLKNWKAIKYELFFEDISNKTINISQEQKYVSLDEISEYDYSGNVILFYIINEMKKLIENNRDKFIKTTLCNLLIDIIMRIYFEYDKEKDMTNGQIKRFMYITQLKDYSQIDDTEFETEGIYGEYKDPDATPDEELLEEKEDAKEEEDALDIEDELDYEVDYTPEFFS</sequence>
<protein>
    <submittedName>
        <fullName evidence="2">Uncharacterized protein</fullName>
    </submittedName>
</protein>
<keyword evidence="1" id="KW-0175">Coiled coil</keyword>
<gene>
    <name evidence="2" type="ORF">Indivirus_1_47</name>
</gene>
<name>A0A1V0SCR6_9VIRU</name>
<evidence type="ECO:0000313" key="2">
    <source>
        <dbReference type="EMBL" id="ARF09424.1"/>
    </source>
</evidence>
<feature type="coiled-coil region" evidence="1">
    <location>
        <begin position="1155"/>
        <end position="1186"/>
    </location>
</feature>
<accession>A0A1V0SCR6</accession>
<evidence type="ECO:0000256" key="1">
    <source>
        <dbReference type="SAM" id="Coils"/>
    </source>
</evidence>